<dbReference type="EMBL" id="JBHSBN010000023">
    <property type="protein sequence ID" value="MFC4109320.1"/>
    <property type="molecule type" value="Genomic_DNA"/>
</dbReference>
<organism evidence="2 3">
    <name type="scientific">Micromonospora zhanjiangensis</name>
    <dbReference type="NCBI Taxonomy" id="1522057"/>
    <lineage>
        <taxon>Bacteria</taxon>
        <taxon>Bacillati</taxon>
        <taxon>Actinomycetota</taxon>
        <taxon>Actinomycetes</taxon>
        <taxon>Micromonosporales</taxon>
        <taxon>Micromonosporaceae</taxon>
        <taxon>Micromonospora</taxon>
    </lineage>
</organism>
<evidence type="ECO:0000313" key="3">
    <source>
        <dbReference type="Proteomes" id="UP001595868"/>
    </source>
</evidence>
<evidence type="ECO:0000256" key="1">
    <source>
        <dbReference type="SAM" id="SignalP"/>
    </source>
</evidence>
<feature type="chain" id="PRO_5046320406" evidence="1">
    <location>
        <begin position="23"/>
        <end position="143"/>
    </location>
</feature>
<feature type="signal peptide" evidence="1">
    <location>
        <begin position="1"/>
        <end position="22"/>
    </location>
</feature>
<keyword evidence="3" id="KW-1185">Reference proteome</keyword>
<sequence>MDDLSAAALAAAASTALIQAMAADAWPALKRRAARIISRDDPDATTRLSQAMDVSRGQIMTSADDNQTQIRAVETARWAGRLEAQLDQDPAFAHAVRELLAMVSSAGVGFDQQAVVRQHVVAGRDAYTAGRDLSVGTPADRAP</sequence>
<accession>A0ABV8KT65</accession>
<dbReference type="Proteomes" id="UP001595868">
    <property type="component" value="Unassembled WGS sequence"/>
</dbReference>
<protein>
    <submittedName>
        <fullName evidence="2">Uncharacterized protein</fullName>
    </submittedName>
</protein>
<dbReference type="RefSeq" id="WP_377550560.1">
    <property type="nucleotide sequence ID" value="NZ_JBHSBN010000023.1"/>
</dbReference>
<keyword evidence="1" id="KW-0732">Signal</keyword>
<proteinExistence type="predicted"/>
<gene>
    <name evidence="2" type="ORF">ACFOX0_25740</name>
</gene>
<comment type="caution">
    <text evidence="2">The sequence shown here is derived from an EMBL/GenBank/DDBJ whole genome shotgun (WGS) entry which is preliminary data.</text>
</comment>
<evidence type="ECO:0000313" key="2">
    <source>
        <dbReference type="EMBL" id="MFC4109320.1"/>
    </source>
</evidence>
<reference evidence="3" key="1">
    <citation type="journal article" date="2019" name="Int. J. Syst. Evol. Microbiol.">
        <title>The Global Catalogue of Microorganisms (GCM) 10K type strain sequencing project: providing services to taxonomists for standard genome sequencing and annotation.</title>
        <authorList>
            <consortium name="The Broad Institute Genomics Platform"/>
            <consortium name="The Broad Institute Genome Sequencing Center for Infectious Disease"/>
            <person name="Wu L."/>
            <person name="Ma J."/>
        </authorList>
    </citation>
    <scope>NUCLEOTIDE SEQUENCE [LARGE SCALE GENOMIC DNA]</scope>
    <source>
        <strain evidence="3">2902at01</strain>
    </source>
</reference>
<name>A0ABV8KT65_9ACTN</name>